<evidence type="ECO:0000313" key="2">
    <source>
        <dbReference type="EMBL" id="BCA93032.1"/>
    </source>
</evidence>
<keyword evidence="1" id="KW-1133">Transmembrane helix</keyword>
<keyword evidence="1" id="KW-0812">Transmembrane</keyword>
<organism evidence="2 3">
    <name type="scientific">Vreelandella aquamarina</name>
    <dbReference type="NCBI Taxonomy" id="77097"/>
    <lineage>
        <taxon>Bacteria</taxon>
        <taxon>Pseudomonadati</taxon>
        <taxon>Pseudomonadota</taxon>
        <taxon>Gammaproteobacteria</taxon>
        <taxon>Oceanospirillales</taxon>
        <taxon>Halomonadaceae</taxon>
        <taxon>Vreelandella</taxon>
    </lineage>
</organism>
<dbReference type="AlphaFoldDB" id="A0A0D7UUE5"/>
<gene>
    <name evidence="2" type="ORF">HMSLTHF_28070</name>
</gene>
<accession>A0A0D7UUE5</accession>
<reference evidence="2 3" key="1">
    <citation type="submission" date="2020-02" db="EMBL/GenBank/DDBJ databases">
        <title>Complete Genome Sequence of Halomonas meridiana strain BAA-801, Isolated from Deep Sea Thermal Vent.</title>
        <authorList>
            <person name="Takahashi Y."/>
            <person name="Takahashi H."/>
            <person name="Galipon J."/>
            <person name="Arakawa K."/>
        </authorList>
    </citation>
    <scope>NUCLEOTIDE SEQUENCE [LARGE SCALE GENOMIC DNA]</scope>
    <source>
        <strain evidence="2 3">Slthf1</strain>
    </source>
</reference>
<evidence type="ECO:0000313" key="3">
    <source>
        <dbReference type="Proteomes" id="UP000503197"/>
    </source>
</evidence>
<dbReference type="EMBL" id="AP022821">
    <property type="protein sequence ID" value="BCA93032.1"/>
    <property type="molecule type" value="Genomic_DNA"/>
</dbReference>
<protein>
    <submittedName>
        <fullName evidence="2">Uncharacterized protein</fullName>
    </submittedName>
</protein>
<keyword evidence="1" id="KW-0472">Membrane</keyword>
<evidence type="ECO:0000256" key="1">
    <source>
        <dbReference type="SAM" id="Phobius"/>
    </source>
</evidence>
<dbReference type="Proteomes" id="UP000503197">
    <property type="component" value="Chromosome"/>
</dbReference>
<feature type="transmembrane region" description="Helical" evidence="1">
    <location>
        <begin position="46"/>
        <end position="64"/>
    </location>
</feature>
<name>A0A0D7UUE5_9GAMM</name>
<sequence>MFWGLALLGLMLVVSVGEYGIAHWRQAFDNPRFRPDFGVMNAPHPAMFFGATMLAGVSFAARCWRSGRWAWTRHLGWLSVNGFLTEHASMATYTILH</sequence>
<proteinExistence type="predicted"/>